<dbReference type="CDD" id="cd18773">
    <property type="entry name" value="PDC1_HK_sensor"/>
    <property type="match status" value="1"/>
</dbReference>
<evidence type="ECO:0000256" key="1">
    <source>
        <dbReference type="ARBA" id="ARBA00004651"/>
    </source>
</evidence>
<evidence type="ECO:0000313" key="12">
    <source>
        <dbReference type="Proteomes" id="UP000245423"/>
    </source>
</evidence>
<keyword evidence="12" id="KW-1185">Reference proteome</keyword>
<keyword evidence="2" id="KW-1003">Cell membrane</keyword>
<evidence type="ECO:0000256" key="6">
    <source>
        <dbReference type="ARBA" id="ARBA00023136"/>
    </source>
</evidence>
<evidence type="ECO:0000256" key="3">
    <source>
        <dbReference type="ARBA" id="ARBA00022500"/>
    </source>
</evidence>
<keyword evidence="6 9" id="KW-0472">Membrane</keyword>
<dbReference type="GO" id="GO:0007165">
    <property type="term" value="P:signal transduction"/>
    <property type="evidence" value="ECO:0007669"/>
    <property type="project" value="UniProtKB-KW"/>
</dbReference>
<feature type="transmembrane region" description="Helical" evidence="9">
    <location>
        <begin position="12"/>
        <end position="32"/>
    </location>
</feature>
<dbReference type="RefSeq" id="WP_005584004.1">
    <property type="nucleotide sequence ID" value="NZ_LT669839.1"/>
</dbReference>
<evidence type="ECO:0000259" key="10">
    <source>
        <dbReference type="PROSITE" id="PS50111"/>
    </source>
</evidence>
<feature type="domain" description="Methyl-accepting transducer" evidence="10">
    <location>
        <begin position="128"/>
        <end position="399"/>
    </location>
</feature>
<comment type="subcellular location">
    <subcellularLocation>
        <location evidence="1">Cell membrane</location>
        <topology evidence="1">Multi-pass membrane protein</topology>
    </subcellularLocation>
</comment>
<gene>
    <name evidence="11" type="ORF">CUESP1_2529</name>
</gene>
<protein>
    <recommendedName>
        <fullName evidence="10">Methyl-accepting transducer domain-containing protein</fullName>
    </recommendedName>
</protein>
<dbReference type="InterPro" id="IPR033479">
    <property type="entry name" value="dCache_1"/>
</dbReference>
<accession>M1ZJF0</accession>
<evidence type="ECO:0000256" key="9">
    <source>
        <dbReference type="SAM" id="Phobius"/>
    </source>
</evidence>
<dbReference type="InterPro" id="IPR029151">
    <property type="entry name" value="Sensor-like_sf"/>
</dbReference>
<dbReference type="SUPFAM" id="SSF103190">
    <property type="entry name" value="Sensory domain-like"/>
    <property type="match status" value="1"/>
</dbReference>
<keyword evidence="7 8" id="KW-0807">Transducer</keyword>
<dbReference type="PROSITE" id="PS50111">
    <property type="entry name" value="CHEMOTAXIS_TRANSDUC_2"/>
    <property type="match status" value="1"/>
</dbReference>
<proteinExistence type="predicted"/>
<dbReference type="Pfam" id="PF00015">
    <property type="entry name" value="MCPsignal"/>
    <property type="match status" value="1"/>
</dbReference>
<dbReference type="PANTHER" id="PTHR32089">
    <property type="entry name" value="METHYL-ACCEPTING CHEMOTAXIS PROTEIN MCPB"/>
    <property type="match status" value="1"/>
</dbReference>
<organism evidence="11 12">
    <name type="scientific">[Clostridium] ultunense Esp</name>
    <dbReference type="NCBI Taxonomy" id="1288971"/>
    <lineage>
        <taxon>Bacteria</taxon>
        <taxon>Bacillati</taxon>
        <taxon>Bacillota</taxon>
        <taxon>Tissierellia</taxon>
        <taxon>Tissierellales</taxon>
        <taxon>Tepidimicrobiaceae</taxon>
        <taxon>Schnuerera</taxon>
    </lineage>
</organism>
<dbReference type="AlphaFoldDB" id="M1ZJF0"/>
<dbReference type="Proteomes" id="UP000245423">
    <property type="component" value="Chromosome 1"/>
</dbReference>
<keyword evidence="5 9" id="KW-1133">Transmembrane helix</keyword>
<dbReference type="HOGENOM" id="CLU_000445_107_18_9"/>
<dbReference type="GO" id="GO:0006935">
    <property type="term" value="P:chemotaxis"/>
    <property type="evidence" value="ECO:0007669"/>
    <property type="project" value="UniProtKB-KW"/>
</dbReference>
<evidence type="ECO:0000313" key="11">
    <source>
        <dbReference type="EMBL" id="SHD77875.1"/>
    </source>
</evidence>
<dbReference type="Pfam" id="PF02743">
    <property type="entry name" value="dCache_1"/>
    <property type="match status" value="1"/>
</dbReference>
<evidence type="ECO:0000256" key="2">
    <source>
        <dbReference type="ARBA" id="ARBA00022475"/>
    </source>
</evidence>
<evidence type="ECO:0000256" key="8">
    <source>
        <dbReference type="PROSITE-ProRule" id="PRU00284"/>
    </source>
</evidence>
<dbReference type="Gene3D" id="3.30.450.20">
    <property type="entry name" value="PAS domain"/>
    <property type="match status" value="1"/>
</dbReference>
<evidence type="ECO:0000256" key="7">
    <source>
        <dbReference type="ARBA" id="ARBA00023224"/>
    </source>
</evidence>
<feature type="transmembrane region" description="Helical" evidence="9">
    <location>
        <begin position="38"/>
        <end position="57"/>
    </location>
</feature>
<dbReference type="EMBL" id="LT669839">
    <property type="protein sequence ID" value="SHD77875.1"/>
    <property type="molecule type" value="Genomic_DNA"/>
</dbReference>
<dbReference type="Gene3D" id="1.10.287.950">
    <property type="entry name" value="Methyl-accepting chemotaxis protein"/>
    <property type="match status" value="1"/>
</dbReference>
<name>M1ZJF0_9FIRM</name>
<keyword evidence="3" id="KW-0145">Chemotaxis</keyword>
<dbReference type="SUPFAM" id="SSF58104">
    <property type="entry name" value="Methyl-accepting chemotaxis protein (MCP) signaling domain"/>
    <property type="match status" value="1"/>
</dbReference>
<reference evidence="11 12" key="1">
    <citation type="submission" date="2016-11" db="EMBL/GenBank/DDBJ databases">
        <authorList>
            <person name="Manzoor S."/>
        </authorList>
    </citation>
    <scope>NUCLEOTIDE SEQUENCE [LARGE SCALE GENOMIC DNA]</scope>
    <source>
        <strain evidence="11">Clostridium ultunense strain Esp</strain>
    </source>
</reference>
<evidence type="ECO:0000256" key="5">
    <source>
        <dbReference type="ARBA" id="ARBA00022989"/>
    </source>
</evidence>
<dbReference type="GO" id="GO:0005886">
    <property type="term" value="C:plasma membrane"/>
    <property type="evidence" value="ECO:0007669"/>
    <property type="project" value="UniProtKB-SubCell"/>
</dbReference>
<sequence>MIKLIYMKKGGILILLFILKLLSIGILFFVYTYYPIPIYFYLVMAAILILDIVAYIFRNKGDIRERIEGGIEEVARGNLSKKFDISNKKYGKLGKYLNQILDNYRGALSQITYSSQQALGITNELAIATKETNQSINEIAQAIEEISMGAEEQKNKVEELMTMNNSLKSISLETTEENKRAQEQWKKTKESFVETGEILGNLILNMTNRMNRNQNLIKEAEMISKNVDEINNIVDMVKDISGQTNLLALNAAIEAARAGEYGKGFSVVADEVRKLAEMTGEATDKINNMIQQFEQDVNTLLSNLKESIVEEQKDAGLAKETQLSFGETNDTLNTINSVIKATDKKMYNQLNELDEIIENLKLITLISEETVSGTQQISASIEEQTAIMEDISNNAATLNHMSRELEKEIEYHSKVTIDKKVLDKIIQRNLKIVNEVKENEDIKTFNLKAHKDIYKDIISKNPNIDLIYLYNTNGKLISASEEIEDFDVRNRPWFVGALKDEIYISDFYISLDTKKVNITISAQIKNIDNNFIGIIGFDIEIES</sequence>
<keyword evidence="4 9" id="KW-0812">Transmembrane</keyword>
<dbReference type="SMART" id="SM00283">
    <property type="entry name" value="MA"/>
    <property type="match status" value="1"/>
</dbReference>
<evidence type="ECO:0000256" key="4">
    <source>
        <dbReference type="ARBA" id="ARBA00022692"/>
    </source>
</evidence>
<dbReference type="PANTHER" id="PTHR32089:SF114">
    <property type="entry name" value="METHYL-ACCEPTING CHEMOTAXIS PROTEIN MCPB"/>
    <property type="match status" value="1"/>
</dbReference>
<dbReference type="InterPro" id="IPR004089">
    <property type="entry name" value="MCPsignal_dom"/>
</dbReference>